<dbReference type="Gene3D" id="3.40.30.10">
    <property type="entry name" value="Glutaredoxin"/>
    <property type="match status" value="1"/>
</dbReference>
<dbReference type="InterPro" id="IPR036249">
    <property type="entry name" value="Thioredoxin-like_sf"/>
</dbReference>
<dbReference type="RefSeq" id="WP_119444191.1">
    <property type="nucleotide sequence ID" value="NZ_CP032317.1"/>
</dbReference>
<dbReference type="AlphaFoldDB" id="A0A3B7QZY9"/>
<gene>
    <name evidence="1" type="ORF">D3Y59_05790</name>
</gene>
<evidence type="ECO:0000313" key="1">
    <source>
        <dbReference type="EMBL" id="AYA36610.1"/>
    </source>
</evidence>
<dbReference type="SUPFAM" id="SSF52833">
    <property type="entry name" value="Thioredoxin-like"/>
    <property type="match status" value="1"/>
</dbReference>
<dbReference type="OrthoDB" id="882770at2"/>
<dbReference type="EMBL" id="CP032317">
    <property type="protein sequence ID" value="AYA36610.1"/>
    <property type="molecule type" value="Genomic_DNA"/>
</dbReference>
<dbReference type="Proteomes" id="UP000262802">
    <property type="component" value="Chromosome"/>
</dbReference>
<accession>A0A3B7QZY9</accession>
<sequence>MRVTETNDAGLRTLIHDHMKVFAKFTSARDCEVCELLSPHFEHFSDDAAYEGIRFIRLDCDQNPVARKLMNERVAPFFVSYCQGRMLECDTRTTDAEVRAQLDRLRDYLPMPGV</sequence>
<proteinExistence type="predicted"/>
<reference evidence="1 2" key="1">
    <citation type="submission" date="2018-09" db="EMBL/GenBank/DDBJ databases">
        <title>Hymenobacter medium sp. nov., isolated from R2A medium.</title>
        <authorList>
            <person name="Yingchao G."/>
        </authorList>
    </citation>
    <scope>NUCLEOTIDE SEQUENCE [LARGE SCALE GENOMIC DNA]</scope>
    <source>
        <strain evidence="2">sh-6</strain>
    </source>
</reference>
<evidence type="ECO:0000313" key="2">
    <source>
        <dbReference type="Proteomes" id="UP000262802"/>
    </source>
</evidence>
<name>A0A3B7QZY9_9BACT</name>
<organism evidence="1 2">
    <name type="scientific">Hymenobacter oligotrophus</name>
    <dbReference type="NCBI Taxonomy" id="2319843"/>
    <lineage>
        <taxon>Bacteria</taxon>
        <taxon>Pseudomonadati</taxon>
        <taxon>Bacteroidota</taxon>
        <taxon>Cytophagia</taxon>
        <taxon>Cytophagales</taxon>
        <taxon>Hymenobacteraceae</taxon>
        <taxon>Hymenobacter</taxon>
    </lineage>
</organism>
<keyword evidence="2" id="KW-1185">Reference proteome</keyword>
<protein>
    <submittedName>
        <fullName evidence="1">Thioredoxin</fullName>
    </submittedName>
</protein>
<dbReference type="KEGG" id="hyh:D3Y59_05790"/>
<dbReference type="CDD" id="cd02947">
    <property type="entry name" value="TRX_family"/>
    <property type="match status" value="1"/>
</dbReference>